<dbReference type="AlphaFoldDB" id="A0AAV4VMK2"/>
<evidence type="ECO:0000313" key="1">
    <source>
        <dbReference type="EMBL" id="GIY71552.1"/>
    </source>
</evidence>
<keyword evidence="2" id="KW-1185">Reference proteome</keyword>
<organism evidence="1 2">
    <name type="scientific">Caerostris extrusa</name>
    <name type="common">Bark spider</name>
    <name type="synonym">Caerostris bankana</name>
    <dbReference type="NCBI Taxonomy" id="172846"/>
    <lineage>
        <taxon>Eukaryota</taxon>
        <taxon>Metazoa</taxon>
        <taxon>Ecdysozoa</taxon>
        <taxon>Arthropoda</taxon>
        <taxon>Chelicerata</taxon>
        <taxon>Arachnida</taxon>
        <taxon>Araneae</taxon>
        <taxon>Araneomorphae</taxon>
        <taxon>Entelegynae</taxon>
        <taxon>Araneoidea</taxon>
        <taxon>Araneidae</taxon>
        <taxon>Caerostris</taxon>
    </lineage>
</organism>
<accession>A0AAV4VMK2</accession>
<reference evidence="1 2" key="1">
    <citation type="submission" date="2021-06" db="EMBL/GenBank/DDBJ databases">
        <title>Caerostris extrusa draft genome.</title>
        <authorList>
            <person name="Kono N."/>
            <person name="Arakawa K."/>
        </authorList>
    </citation>
    <scope>NUCLEOTIDE SEQUENCE [LARGE SCALE GENOMIC DNA]</scope>
</reference>
<sequence length="92" mass="10544">MKDGTSMIQVSEEPLKYLDLYSRSERRDQTALARLSTGHLKTLRYFHRAKKFPDCTKCGNEKVTPQHLTTCVNLLREDLLNSEETDLCLAGI</sequence>
<comment type="caution">
    <text evidence="1">The sequence shown here is derived from an EMBL/GenBank/DDBJ whole genome shotgun (WGS) entry which is preliminary data.</text>
</comment>
<name>A0AAV4VMK2_CAEEX</name>
<evidence type="ECO:0000313" key="2">
    <source>
        <dbReference type="Proteomes" id="UP001054945"/>
    </source>
</evidence>
<dbReference type="EMBL" id="BPLR01014826">
    <property type="protein sequence ID" value="GIY71552.1"/>
    <property type="molecule type" value="Genomic_DNA"/>
</dbReference>
<gene>
    <name evidence="1" type="ORF">CEXT_220671</name>
</gene>
<protein>
    <submittedName>
        <fullName evidence="1">Uncharacterized protein</fullName>
    </submittedName>
</protein>
<proteinExistence type="predicted"/>
<dbReference type="Proteomes" id="UP001054945">
    <property type="component" value="Unassembled WGS sequence"/>
</dbReference>